<reference evidence="3" key="1">
    <citation type="submission" date="2021-01" db="EMBL/GenBank/DDBJ databases">
        <authorList>
            <person name="Corre E."/>
            <person name="Pelletier E."/>
            <person name="Niang G."/>
            <person name="Scheremetjew M."/>
            <person name="Finn R."/>
            <person name="Kale V."/>
            <person name="Holt S."/>
            <person name="Cochrane G."/>
            <person name="Meng A."/>
            <person name="Brown T."/>
            <person name="Cohen L."/>
        </authorList>
    </citation>
    <scope>NUCLEOTIDE SEQUENCE</scope>
    <source>
        <strain evidence="3">NY070348D</strain>
    </source>
</reference>
<evidence type="ECO:0000256" key="1">
    <source>
        <dbReference type="SAM" id="MobiDB-lite"/>
    </source>
</evidence>
<organism evidence="3">
    <name type="scientific">Mucochytrium quahogii</name>
    <dbReference type="NCBI Taxonomy" id="96639"/>
    <lineage>
        <taxon>Eukaryota</taxon>
        <taxon>Sar</taxon>
        <taxon>Stramenopiles</taxon>
        <taxon>Bigyra</taxon>
        <taxon>Labyrinthulomycetes</taxon>
        <taxon>Thraustochytrida</taxon>
        <taxon>Thraustochytriidae</taxon>
        <taxon>Mucochytrium</taxon>
    </lineage>
</organism>
<dbReference type="AlphaFoldDB" id="A0A7S2S7F6"/>
<name>A0A7S2S7F6_9STRA</name>
<feature type="domain" description="DUF2779" evidence="2">
    <location>
        <begin position="366"/>
        <end position="495"/>
    </location>
</feature>
<accession>A0A7S2S7F6</accession>
<protein>
    <recommendedName>
        <fullName evidence="2">DUF2779 domain-containing protein</fullName>
    </recommendedName>
</protein>
<dbReference type="Pfam" id="PF11074">
    <property type="entry name" value="DUF2779"/>
    <property type="match status" value="1"/>
</dbReference>
<evidence type="ECO:0000313" key="3">
    <source>
        <dbReference type="EMBL" id="CAD9691810.1"/>
    </source>
</evidence>
<dbReference type="EMBL" id="HBHK01017562">
    <property type="protein sequence ID" value="CAD9691810.1"/>
    <property type="molecule type" value="Transcribed_RNA"/>
</dbReference>
<gene>
    <name evidence="3" type="ORF">QSP1433_LOCUS11122</name>
</gene>
<proteinExistence type="predicted"/>
<dbReference type="InterPro" id="IPR021301">
    <property type="entry name" value="DUF2779"/>
</dbReference>
<sequence length="565" mass="64000">MAIPPDAHGSQGLSSRHHFARTGSQRVRKASQQVLYVSCSRLEERTPILVWCSRTRPYSSTKCALRQGHLGSFQGIMSVLTKSLLLAGHICPKSLWMKVNGPPQKLRNELTVRMGNRLNKYLPKVFGDGVDLSHIKDMDQAVDETMDLLADPSVNVIYEAAFQSHGALVRADVLKRVCDEVWSLYEVKSASKSKPIHYMDACIQKMVIDKMDVIEIDKVFISLINSDFIYDGQSYDGLLHSERIPNDTVESLVTEAETLLDRCKEVVKEPACPKVTVGKHCTDPYVCSFQAECDPPYETETPISIIPRVGKRLAKKWASHGVYDLTDLPREELTNPLYLRMWDVHKTKTPWKSTGDILVGTPWPRYFVDFEFVRQVVPIVKHTKPMDTLPFQWSVHRWDSLEHIPSLQDTISFIQYDDPEIHRNFLSSLIDVLGTEGPIYAHNVSTERSVLKKVVSKDCCKDLKPQVEAIINRLEDTIPLTKALFYSPEMMGSYSLKSIVKAIPTTVEYGEEGVADGSDAASHWFDCTEEDITLEEKKHHTEALVRYCAKDTLALVDLIRFLQSS</sequence>
<feature type="region of interest" description="Disordered" evidence="1">
    <location>
        <begin position="1"/>
        <end position="25"/>
    </location>
</feature>
<evidence type="ECO:0000259" key="2">
    <source>
        <dbReference type="Pfam" id="PF11074"/>
    </source>
</evidence>